<protein>
    <submittedName>
        <fullName evidence="1">Uncharacterized protein</fullName>
    </submittedName>
</protein>
<name>A0A0B6ZLQ8_9EUPU</name>
<gene>
    <name evidence="1" type="primary">ORF67220</name>
</gene>
<evidence type="ECO:0000313" key="1">
    <source>
        <dbReference type="EMBL" id="CEK68675.1"/>
    </source>
</evidence>
<sequence>MSPLTDIEGYADGPMTCWLNTLHFLPLKHPALLPQRAIPNSPNRSVDLMSILVSLSISRSPRDRRTSPISILYSQTVDAFEQACPLSPCREHPHDQDSRSLSVCGDWTTSIDDTHSYRNLP</sequence>
<dbReference type="EMBL" id="HACG01021810">
    <property type="protein sequence ID" value="CEK68675.1"/>
    <property type="molecule type" value="Transcribed_RNA"/>
</dbReference>
<feature type="non-terminal residue" evidence="1">
    <location>
        <position position="121"/>
    </location>
</feature>
<organism evidence="1">
    <name type="scientific">Arion vulgaris</name>
    <dbReference type="NCBI Taxonomy" id="1028688"/>
    <lineage>
        <taxon>Eukaryota</taxon>
        <taxon>Metazoa</taxon>
        <taxon>Spiralia</taxon>
        <taxon>Lophotrochozoa</taxon>
        <taxon>Mollusca</taxon>
        <taxon>Gastropoda</taxon>
        <taxon>Heterobranchia</taxon>
        <taxon>Euthyneura</taxon>
        <taxon>Panpulmonata</taxon>
        <taxon>Eupulmonata</taxon>
        <taxon>Stylommatophora</taxon>
        <taxon>Helicina</taxon>
        <taxon>Arionoidea</taxon>
        <taxon>Arionidae</taxon>
        <taxon>Arion</taxon>
    </lineage>
</organism>
<dbReference type="AlphaFoldDB" id="A0A0B6ZLQ8"/>
<reference evidence="1" key="1">
    <citation type="submission" date="2014-12" db="EMBL/GenBank/DDBJ databases">
        <title>Insight into the proteome of Arion vulgaris.</title>
        <authorList>
            <person name="Aradska J."/>
            <person name="Bulat T."/>
            <person name="Smidak R."/>
            <person name="Sarate P."/>
            <person name="Gangsoo J."/>
            <person name="Sialana F."/>
            <person name="Bilban M."/>
            <person name="Lubec G."/>
        </authorList>
    </citation>
    <scope>NUCLEOTIDE SEQUENCE</scope>
    <source>
        <tissue evidence="1">Skin</tissue>
    </source>
</reference>
<accession>A0A0B6ZLQ8</accession>
<proteinExistence type="predicted"/>